<proteinExistence type="predicted"/>
<dbReference type="EMBL" id="CAADFD010000001">
    <property type="protein sequence ID" value="VFJ46533.1"/>
    <property type="molecule type" value="Genomic_DNA"/>
</dbReference>
<accession>A0A450S454</accession>
<organism evidence="3">
    <name type="scientific">Candidatus Kentrum sp. FW</name>
    <dbReference type="NCBI Taxonomy" id="2126338"/>
    <lineage>
        <taxon>Bacteria</taxon>
        <taxon>Pseudomonadati</taxon>
        <taxon>Pseudomonadota</taxon>
        <taxon>Gammaproteobacteria</taxon>
        <taxon>Candidatus Kentrum</taxon>
    </lineage>
</organism>
<gene>
    <name evidence="2" type="ORF">BECKFW1821A_GA0114235_10114</name>
    <name evidence="3" type="ORF">BECKFW1821B_GA0114236_10017</name>
</gene>
<evidence type="ECO:0000313" key="3">
    <source>
        <dbReference type="EMBL" id="VFJ46533.1"/>
    </source>
</evidence>
<evidence type="ECO:0000313" key="2">
    <source>
        <dbReference type="EMBL" id="VFJ45783.1"/>
    </source>
</evidence>
<sequence length="138" mass="15267">MDVAEPTYIETVWSFVKEGVIPVALLGTLASAWFAYRRLAIQLQFSGFLKFTERYNDVVHKLDTLRSCDPSGSLGDLEEEDRKAVVDGMRVYMNLCSTGIPWMACWSFSIGGSGRGGGISGPSRFVTCWHLSIHCCSC</sequence>
<feature type="transmembrane region" description="Helical" evidence="1">
    <location>
        <begin position="20"/>
        <end position="36"/>
    </location>
</feature>
<dbReference type="EMBL" id="CAADEW010000011">
    <property type="protein sequence ID" value="VFJ45783.1"/>
    <property type="molecule type" value="Genomic_DNA"/>
</dbReference>
<keyword evidence="1" id="KW-1133">Transmembrane helix</keyword>
<name>A0A450S454_9GAMM</name>
<protein>
    <submittedName>
        <fullName evidence="3">Uncharacterized protein</fullName>
    </submittedName>
</protein>
<keyword evidence="1" id="KW-0812">Transmembrane</keyword>
<reference evidence="3" key="1">
    <citation type="submission" date="2019-02" db="EMBL/GenBank/DDBJ databases">
        <authorList>
            <person name="Gruber-Vodicka R. H."/>
            <person name="Seah K. B. B."/>
        </authorList>
    </citation>
    <scope>NUCLEOTIDE SEQUENCE</scope>
    <source>
        <strain evidence="3">BECK_BZ106</strain>
        <strain evidence="2">BECK_BZ15</strain>
    </source>
</reference>
<keyword evidence="1" id="KW-0472">Membrane</keyword>
<dbReference type="AlphaFoldDB" id="A0A450S454"/>
<evidence type="ECO:0000256" key="1">
    <source>
        <dbReference type="SAM" id="Phobius"/>
    </source>
</evidence>